<dbReference type="InterPro" id="IPR016162">
    <property type="entry name" value="Ald_DH_N"/>
</dbReference>
<keyword evidence="8" id="KW-0812">Transmembrane</keyword>
<dbReference type="InterPro" id="IPR016163">
    <property type="entry name" value="Ald_DH_C"/>
</dbReference>
<evidence type="ECO:0000256" key="1">
    <source>
        <dbReference type="ARBA" id="ARBA00009986"/>
    </source>
</evidence>
<dbReference type="FunFam" id="3.40.605.10:FF:000004">
    <property type="entry name" value="Aldehyde dehydrogenase"/>
    <property type="match status" value="1"/>
</dbReference>
<evidence type="ECO:0000313" key="10">
    <source>
        <dbReference type="EMBL" id="KAF7638362.1"/>
    </source>
</evidence>
<dbReference type="FunFam" id="3.40.309.10:FF:000003">
    <property type="entry name" value="Aldehyde dehydrogenase"/>
    <property type="match status" value="1"/>
</dbReference>
<dbReference type="PROSITE" id="PS00687">
    <property type="entry name" value="ALDEHYDE_DEHYDR_GLU"/>
    <property type="match status" value="1"/>
</dbReference>
<dbReference type="GO" id="GO:0006081">
    <property type="term" value="P:aldehyde metabolic process"/>
    <property type="evidence" value="ECO:0007669"/>
    <property type="project" value="InterPro"/>
</dbReference>
<dbReference type="PIRSF" id="PIRSF036492">
    <property type="entry name" value="ALDH"/>
    <property type="match status" value="1"/>
</dbReference>
<evidence type="ECO:0000313" key="11">
    <source>
        <dbReference type="Proteomes" id="UP000605970"/>
    </source>
</evidence>
<dbReference type="SUPFAM" id="SSF53720">
    <property type="entry name" value="ALDH-like"/>
    <property type="match status" value="1"/>
</dbReference>
<dbReference type="InterPro" id="IPR012394">
    <property type="entry name" value="Aldehyde_DH_NAD(P)"/>
</dbReference>
<keyword evidence="2 4" id="KW-0560">Oxidoreductase</keyword>
<accession>A0A8S9ZYI4</accession>
<dbReference type="Gene3D" id="3.40.605.10">
    <property type="entry name" value="Aldehyde Dehydrogenase, Chain A, domain 1"/>
    <property type="match status" value="1"/>
</dbReference>
<sequence>MSYHNIVESQREFFRTGKSAEIDHRKAELKRLRQLIIENKDQLCEAVYKDLKRQSDANYFYELASVVTEIDYMLGNLHNWSAPTNVEKTFATILDKPQIIREPKGVILIIGPWNYPLNTLLMPLVAVIAAGNTAVLKPSEIASNTAKVIDKLFSNIFDKRVIAVVQGGIEETTELLKESFDHIVFTGSTKVAQIVMTAAAKNLTPCTLELGGKSPVVVESDADISITASRLAWGKWLNCGQTCLAPDYVIVKPDTKDKLVEALKLTLHNFYGDKPSESKDYSRIINKENFNRLETLLSQTNSQILFKGGELDANDLFIPPIILDANFNDPFMQSEIFGPILPIITVRSFTEAIENIKMREKPLAAYLFTKDESKINRLVKETSSGSVCINDVVLQITVDTLPFGGIGKSGMGRYRGKFGFDEFTHEKAVLKRSFFGDSLAASRYPPLTTEKLRSLHRLTGNRHKLPTFFNRFLPGVSFLLIGIIVGLFLRTTSNST</sequence>
<proteinExistence type="inferred from homology"/>
<dbReference type="InterPro" id="IPR015590">
    <property type="entry name" value="Aldehyde_DH_dom"/>
</dbReference>
<name>A0A8S9ZYI4_9BILA</name>
<comment type="caution">
    <text evidence="10">The sequence shown here is derived from an EMBL/GenBank/DDBJ whole genome shotgun (WGS) entry which is preliminary data.</text>
</comment>
<keyword evidence="8" id="KW-1133">Transmembrane helix</keyword>
<evidence type="ECO:0000259" key="9">
    <source>
        <dbReference type="Pfam" id="PF00171"/>
    </source>
</evidence>
<organism evidence="10 11">
    <name type="scientific">Meloidogyne graminicola</name>
    <dbReference type="NCBI Taxonomy" id="189291"/>
    <lineage>
        <taxon>Eukaryota</taxon>
        <taxon>Metazoa</taxon>
        <taxon>Ecdysozoa</taxon>
        <taxon>Nematoda</taxon>
        <taxon>Chromadorea</taxon>
        <taxon>Rhabditida</taxon>
        <taxon>Tylenchina</taxon>
        <taxon>Tylenchomorpha</taxon>
        <taxon>Tylenchoidea</taxon>
        <taxon>Meloidogynidae</taxon>
        <taxon>Meloidogyninae</taxon>
        <taxon>Meloidogyne</taxon>
    </lineage>
</organism>
<feature type="transmembrane region" description="Helical" evidence="8">
    <location>
        <begin position="472"/>
        <end position="489"/>
    </location>
</feature>
<dbReference type="AlphaFoldDB" id="A0A8S9ZYI4"/>
<evidence type="ECO:0000256" key="5">
    <source>
        <dbReference type="PIRSR" id="PIRSR036492-1"/>
    </source>
</evidence>
<evidence type="ECO:0000256" key="6">
    <source>
        <dbReference type="PROSITE-ProRule" id="PRU10007"/>
    </source>
</evidence>
<evidence type="ECO:0000256" key="4">
    <source>
        <dbReference type="PIRNR" id="PIRNR036492"/>
    </source>
</evidence>
<dbReference type="CDD" id="cd07087">
    <property type="entry name" value="ALDH_F3-13-14_CALDH-like"/>
    <property type="match status" value="1"/>
</dbReference>
<dbReference type="OrthoDB" id="440325at2759"/>
<dbReference type="PANTHER" id="PTHR43570:SF16">
    <property type="entry name" value="ALDEHYDE DEHYDROGENASE TYPE III, ISOFORM Q"/>
    <property type="match status" value="1"/>
</dbReference>
<feature type="active site" evidence="5">
    <location>
        <position position="243"/>
    </location>
</feature>
<dbReference type="Gene3D" id="3.40.309.10">
    <property type="entry name" value="Aldehyde Dehydrogenase, Chain A, domain 2"/>
    <property type="match status" value="1"/>
</dbReference>
<evidence type="ECO:0000256" key="2">
    <source>
        <dbReference type="ARBA" id="ARBA00023002"/>
    </source>
</evidence>
<dbReference type="InterPro" id="IPR016161">
    <property type="entry name" value="Ald_DH/histidinol_DH"/>
</dbReference>
<protein>
    <recommendedName>
        <fullName evidence="4">Aldehyde dehydrogenase</fullName>
    </recommendedName>
</protein>
<dbReference type="PANTHER" id="PTHR43570">
    <property type="entry name" value="ALDEHYDE DEHYDROGENASE"/>
    <property type="match status" value="1"/>
</dbReference>
<evidence type="ECO:0000256" key="7">
    <source>
        <dbReference type="RuleBase" id="RU003345"/>
    </source>
</evidence>
<feature type="active site" evidence="5 6">
    <location>
        <position position="209"/>
    </location>
</feature>
<evidence type="ECO:0000256" key="8">
    <source>
        <dbReference type="SAM" id="Phobius"/>
    </source>
</evidence>
<comment type="similarity">
    <text evidence="1 4 7">Belongs to the aldehyde dehydrogenase family.</text>
</comment>
<reference evidence="10" key="1">
    <citation type="journal article" date="2020" name="Ecol. Evol.">
        <title>Genome structure and content of the rice root-knot nematode (Meloidogyne graminicola).</title>
        <authorList>
            <person name="Phan N.T."/>
            <person name="Danchin E.G.J."/>
            <person name="Klopp C."/>
            <person name="Perfus-Barbeoch L."/>
            <person name="Kozlowski D.K."/>
            <person name="Koutsovoulos G.D."/>
            <person name="Lopez-Roques C."/>
            <person name="Bouchez O."/>
            <person name="Zahm M."/>
            <person name="Besnard G."/>
            <person name="Bellafiore S."/>
        </authorList>
    </citation>
    <scope>NUCLEOTIDE SEQUENCE</scope>
    <source>
        <strain evidence="10">VN-18</strain>
    </source>
</reference>
<dbReference type="InterPro" id="IPR029510">
    <property type="entry name" value="Ald_DH_CS_GLU"/>
</dbReference>
<dbReference type="EMBL" id="JABEBT010000012">
    <property type="protein sequence ID" value="KAF7638362.1"/>
    <property type="molecule type" value="Genomic_DNA"/>
</dbReference>
<keyword evidence="3" id="KW-0520">NAD</keyword>
<feature type="domain" description="Aldehyde dehydrogenase" evidence="9">
    <location>
        <begin position="4"/>
        <end position="429"/>
    </location>
</feature>
<dbReference type="Proteomes" id="UP000605970">
    <property type="component" value="Unassembled WGS sequence"/>
</dbReference>
<dbReference type="Pfam" id="PF00171">
    <property type="entry name" value="Aldedh"/>
    <property type="match status" value="1"/>
</dbReference>
<evidence type="ECO:0000256" key="3">
    <source>
        <dbReference type="ARBA" id="ARBA00023027"/>
    </source>
</evidence>
<dbReference type="GO" id="GO:0005737">
    <property type="term" value="C:cytoplasm"/>
    <property type="evidence" value="ECO:0007669"/>
    <property type="project" value="TreeGrafter"/>
</dbReference>
<keyword evidence="11" id="KW-1185">Reference proteome</keyword>
<dbReference type="GO" id="GO:0004029">
    <property type="term" value="F:aldehyde dehydrogenase (NAD+) activity"/>
    <property type="evidence" value="ECO:0007669"/>
    <property type="project" value="TreeGrafter"/>
</dbReference>
<gene>
    <name evidence="10" type="ORF">Mgra_00002044</name>
</gene>
<keyword evidence="8" id="KW-0472">Membrane</keyword>